<evidence type="ECO:0000313" key="1">
    <source>
        <dbReference type="EMBL" id="SFN81035.1"/>
    </source>
</evidence>
<dbReference type="AlphaFoldDB" id="A0A1I5C236"/>
<accession>A0A1I5C236</accession>
<reference evidence="2" key="1">
    <citation type="submission" date="2016-10" db="EMBL/GenBank/DDBJ databases">
        <authorList>
            <person name="Varghese N."/>
            <person name="Submissions S."/>
        </authorList>
    </citation>
    <scope>NUCLEOTIDE SEQUENCE [LARGE SCALE GENOMIC DNA]</scope>
    <source>
        <strain evidence="2">DSM 23925</strain>
    </source>
</reference>
<protein>
    <submittedName>
        <fullName evidence="1">Uncharacterized protein</fullName>
    </submittedName>
</protein>
<dbReference type="RefSeq" id="WP_092208452.1">
    <property type="nucleotide sequence ID" value="NZ_FOVN01000004.1"/>
</dbReference>
<dbReference type="EMBL" id="FOVN01000004">
    <property type="protein sequence ID" value="SFN81035.1"/>
    <property type="molecule type" value="Genomic_DNA"/>
</dbReference>
<keyword evidence="2" id="KW-1185">Reference proteome</keyword>
<organism evidence="1 2">
    <name type="scientific">Bizionia echini</name>
    <dbReference type="NCBI Taxonomy" id="649333"/>
    <lineage>
        <taxon>Bacteria</taxon>
        <taxon>Pseudomonadati</taxon>
        <taxon>Bacteroidota</taxon>
        <taxon>Flavobacteriia</taxon>
        <taxon>Flavobacteriales</taxon>
        <taxon>Flavobacteriaceae</taxon>
        <taxon>Bizionia</taxon>
    </lineage>
</organism>
<gene>
    <name evidence="1" type="ORF">SAMN04487989_104149</name>
</gene>
<dbReference type="Proteomes" id="UP000198705">
    <property type="component" value="Unassembled WGS sequence"/>
</dbReference>
<dbReference type="OrthoDB" id="1415317at2"/>
<name>A0A1I5C236_9FLAO</name>
<sequence>MIDDLKKLYLRFNYTDENGFIFNAPILKEGEHLSIGFDNKRKEFNIHFTNDNINESGAKRRDFIFVISAFRFFLFLKRFDAFYNQSILNLIIESKTNLGKLKKHKFILNTITTSEEAEDKLIHKKKNGRYWKFRKNLDLDFIAENFKYIDEVALSNNSFYLAYKLKNNNLALQGILYKFEHLNSLYFIPIKKYNRFTKHMAIAMYNYFNAYPTEETLPFRQLMYERLKHPYLDKEEAKRLQS</sequence>
<evidence type="ECO:0000313" key="2">
    <source>
        <dbReference type="Proteomes" id="UP000198705"/>
    </source>
</evidence>
<proteinExistence type="predicted"/>